<dbReference type="Pfam" id="PF00589">
    <property type="entry name" value="Phage_integrase"/>
    <property type="match status" value="1"/>
</dbReference>
<keyword evidence="6" id="KW-1185">Reference proteome</keyword>
<sequence>MARDKVRRNVVGLCEIPAGKSGRPSKSLTFDQAEKLLTAAEDSTLRAYIVLSLLVGARTEELRALRWADVDLDGRTNASPPVPPSISVVRSVRLNGDTKTRRSRRRLAMPLRCVDALRRHKIGRTVDPDDLVFATANGTGMDAHNVRRTFRRVVEAAGLDPKAWTPRELRHSFVSLLSESGVPLEQISRLIGHSGTAVTEAVYRKQFKPVLDEG</sequence>
<dbReference type="PROSITE" id="PS51898">
    <property type="entry name" value="TYR_RECOMBINASE"/>
    <property type="match status" value="1"/>
</dbReference>
<keyword evidence="2" id="KW-0238">DNA-binding</keyword>
<evidence type="ECO:0000259" key="4">
    <source>
        <dbReference type="PROSITE" id="PS51898"/>
    </source>
</evidence>
<reference evidence="6" key="1">
    <citation type="journal article" date="2019" name="Int. J. Syst. Evol. Microbiol.">
        <title>The Global Catalogue of Microorganisms (GCM) 10K type strain sequencing project: providing services to taxonomists for standard genome sequencing and annotation.</title>
        <authorList>
            <consortium name="The Broad Institute Genomics Platform"/>
            <consortium name="The Broad Institute Genome Sequencing Center for Infectious Disease"/>
            <person name="Wu L."/>
            <person name="Ma J."/>
        </authorList>
    </citation>
    <scope>NUCLEOTIDE SEQUENCE [LARGE SCALE GENOMIC DNA]</scope>
    <source>
        <strain evidence="6">CCM 8391</strain>
    </source>
</reference>
<dbReference type="PANTHER" id="PTHR30349:SF41">
    <property type="entry name" value="INTEGRASE_RECOMBINASE PROTEIN MJ0367-RELATED"/>
    <property type="match status" value="1"/>
</dbReference>
<evidence type="ECO:0000313" key="5">
    <source>
        <dbReference type="EMBL" id="MFC5993212.1"/>
    </source>
</evidence>
<feature type="domain" description="Tyr recombinase" evidence="4">
    <location>
        <begin position="23"/>
        <end position="214"/>
    </location>
</feature>
<evidence type="ECO:0000256" key="2">
    <source>
        <dbReference type="ARBA" id="ARBA00023125"/>
    </source>
</evidence>
<comment type="similarity">
    <text evidence="1">Belongs to the 'phage' integrase family.</text>
</comment>
<dbReference type="InterPro" id="IPR050090">
    <property type="entry name" value="Tyrosine_recombinase_XerCD"/>
</dbReference>
<gene>
    <name evidence="5" type="ORF">ACFQE5_03180</name>
</gene>
<evidence type="ECO:0000313" key="6">
    <source>
        <dbReference type="Proteomes" id="UP001596302"/>
    </source>
</evidence>
<organism evidence="5 6">
    <name type="scientific">Pseudonocardia hispaniensis</name>
    <dbReference type="NCBI Taxonomy" id="904933"/>
    <lineage>
        <taxon>Bacteria</taxon>
        <taxon>Bacillati</taxon>
        <taxon>Actinomycetota</taxon>
        <taxon>Actinomycetes</taxon>
        <taxon>Pseudonocardiales</taxon>
        <taxon>Pseudonocardiaceae</taxon>
        <taxon>Pseudonocardia</taxon>
    </lineage>
</organism>
<dbReference type="EMBL" id="JBHSQW010000008">
    <property type="protein sequence ID" value="MFC5993212.1"/>
    <property type="molecule type" value="Genomic_DNA"/>
</dbReference>
<dbReference type="Gene3D" id="1.10.443.10">
    <property type="entry name" value="Intergrase catalytic core"/>
    <property type="match status" value="1"/>
</dbReference>
<evidence type="ECO:0000256" key="3">
    <source>
        <dbReference type="ARBA" id="ARBA00023172"/>
    </source>
</evidence>
<protein>
    <submittedName>
        <fullName evidence="5">Site-specific integrase</fullName>
    </submittedName>
</protein>
<dbReference type="InterPro" id="IPR011010">
    <property type="entry name" value="DNA_brk_join_enz"/>
</dbReference>
<dbReference type="Proteomes" id="UP001596302">
    <property type="component" value="Unassembled WGS sequence"/>
</dbReference>
<proteinExistence type="inferred from homology"/>
<dbReference type="InterPro" id="IPR002104">
    <property type="entry name" value="Integrase_catalytic"/>
</dbReference>
<comment type="caution">
    <text evidence="5">The sequence shown here is derived from an EMBL/GenBank/DDBJ whole genome shotgun (WGS) entry which is preliminary data.</text>
</comment>
<dbReference type="CDD" id="cd01189">
    <property type="entry name" value="INT_ICEBs1_C_like"/>
    <property type="match status" value="1"/>
</dbReference>
<dbReference type="InterPro" id="IPR013762">
    <property type="entry name" value="Integrase-like_cat_sf"/>
</dbReference>
<accession>A0ABW1IXV6</accession>
<name>A0ABW1IXV6_9PSEU</name>
<dbReference type="PANTHER" id="PTHR30349">
    <property type="entry name" value="PHAGE INTEGRASE-RELATED"/>
    <property type="match status" value="1"/>
</dbReference>
<dbReference type="SUPFAM" id="SSF56349">
    <property type="entry name" value="DNA breaking-rejoining enzymes"/>
    <property type="match status" value="1"/>
</dbReference>
<feature type="non-terminal residue" evidence="5">
    <location>
        <position position="214"/>
    </location>
</feature>
<keyword evidence="3" id="KW-0233">DNA recombination</keyword>
<dbReference type="RefSeq" id="WP_379582565.1">
    <property type="nucleotide sequence ID" value="NZ_JBHSQW010000008.1"/>
</dbReference>
<evidence type="ECO:0000256" key="1">
    <source>
        <dbReference type="ARBA" id="ARBA00008857"/>
    </source>
</evidence>